<keyword evidence="6" id="KW-0479">Metal-binding</keyword>
<evidence type="ECO:0000256" key="6">
    <source>
        <dbReference type="ARBA" id="ARBA00022723"/>
    </source>
</evidence>
<evidence type="ECO:0000256" key="9">
    <source>
        <dbReference type="ARBA" id="ARBA00022842"/>
    </source>
</evidence>
<dbReference type="SUPFAM" id="SSF53244">
    <property type="entry name" value="MurD-like peptide ligases, peptide-binding domain"/>
    <property type="match status" value="1"/>
</dbReference>
<proteinExistence type="inferred from homology"/>
<dbReference type="AlphaFoldDB" id="A0A1C7N292"/>
<dbReference type="GO" id="GO:0005739">
    <property type="term" value="C:mitochondrion"/>
    <property type="evidence" value="ECO:0007669"/>
    <property type="project" value="TreeGrafter"/>
</dbReference>
<protein>
    <recommendedName>
        <fullName evidence="3">tetrahydrofolate synthase</fullName>
        <ecNumber evidence="3">6.3.2.17</ecNumber>
    </recommendedName>
    <alternativeName>
        <fullName evidence="11">Folylpoly-gamma-glutamate synthetase</fullName>
    </alternativeName>
    <alternativeName>
        <fullName evidence="10">Tetrahydrofolylpolyglutamate synthase</fullName>
    </alternativeName>
</protein>
<dbReference type="SUPFAM" id="SSF53218">
    <property type="entry name" value="Molybdenum cofactor biosynthesis proteins"/>
    <property type="match status" value="1"/>
</dbReference>
<dbReference type="UniPathway" id="UPA00850"/>
<dbReference type="InterPro" id="IPR036565">
    <property type="entry name" value="Mur-like_cat_sf"/>
</dbReference>
<dbReference type="Gene3D" id="3.90.190.20">
    <property type="entry name" value="Mur ligase, C-terminal domain"/>
    <property type="match status" value="1"/>
</dbReference>
<dbReference type="Gene3D" id="3.40.1190.10">
    <property type="entry name" value="Mur-like, catalytic domain"/>
    <property type="match status" value="1"/>
</dbReference>
<feature type="domain" description="MoaB/Mog" evidence="13">
    <location>
        <begin position="9"/>
        <end position="175"/>
    </location>
</feature>
<dbReference type="CDD" id="cd00885">
    <property type="entry name" value="cinA"/>
    <property type="match status" value="1"/>
</dbReference>
<dbReference type="GO" id="GO:0005829">
    <property type="term" value="C:cytosol"/>
    <property type="evidence" value="ECO:0007669"/>
    <property type="project" value="TreeGrafter"/>
</dbReference>
<evidence type="ECO:0000256" key="8">
    <source>
        <dbReference type="ARBA" id="ARBA00022840"/>
    </source>
</evidence>
<dbReference type="Proteomes" id="UP000093000">
    <property type="component" value="Unassembled WGS sequence"/>
</dbReference>
<evidence type="ECO:0000256" key="12">
    <source>
        <dbReference type="ARBA" id="ARBA00047493"/>
    </source>
</evidence>
<dbReference type="InterPro" id="IPR036425">
    <property type="entry name" value="MoaB/Mog-like_dom_sf"/>
</dbReference>
<evidence type="ECO:0000313" key="15">
    <source>
        <dbReference type="Proteomes" id="UP000093000"/>
    </source>
</evidence>
<comment type="caution">
    <text evidence="14">The sequence shown here is derived from an EMBL/GenBank/DDBJ whole genome shotgun (WGS) entry which is preliminary data.</text>
</comment>
<dbReference type="SUPFAM" id="SSF53623">
    <property type="entry name" value="MurD-like peptide ligases, catalytic domain"/>
    <property type="match status" value="1"/>
</dbReference>
<dbReference type="PROSITE" id="PS01012">
    <property type="entry name" value="FOLYLPOLYGLU_SYNT_2"/>
    <property type="match status" value="1"/>
</dbReference>
<name>A0A1C7N292_9FUNG</name>
<dbReference type="EMBL" id="LUGH01000699">
    <property type="protein sequence ID" value="OBZ83233.1"/>
    <property type="molecule type" value="Genomic_DNA"/>
</dbReference>
<dbReference type="InterPro" id="IPR056596">
    <property type="entry name" value="FLAD1_M"/>
</dbReference>
<dbReference type="Gene3D" id="3.40.980.10">
    <property type="entry name" value="MoaB/Mog-like domain"/>
    <property type="match status" value="1"/>
</dbReference>
<evidence type="ECO:0000256" key="4">
    <source>
        <dbReference type="ARBA" id="ARBA00022563"/>
    </source>
</evidence>
<organism evidence="14 15">
    <name type="scientific">Choanephora cucurbitarum</name>
    <dbReference type="NCBI Taxonomy" id="101091"/>
    <lineage>
        <taxon>Eukaryota</taxon>
        <taxon>Fungi</taxon>
        <taxon>Fungi incertae sedis</taxon>
        <taxon>Mucoromycota</taxon>
        <taxon>Mucoromycotina</taxon>
        <taxon>Mucoromycetes</taxon>
        <taxon>Mucorales</taxon>
        <taxon>Mucorineae</taxon>
        <taxon>Choanephoraceae</taxon>
        <taxon>Choanephoroideae</taxon>
        <taxon>Choanephora</taxon>
    </lineage>
</organism>
<dbReference type="SMART" id="SM00852">
    <property type="entry name" value="MoCF_biosynth"/>
    <property type="match status" value="1"/>
</dbReference>
<dbReference type="GO" id="GO:0046872">
    <property type="term" value="F:metal ion binding"/>
    <property type="evidence" value="ECO:0007669"/>
    <property type="project" value="UniProtKB-KW"/>
</dbReference>
<dbReference type="FunCoup" id="A0A1C7N292">
    <property type="interactions" value="515"/>
</dbReference>
<comment type="catalytic activity">
    <reaction evidence="12">
        <text>(6S)-5,6,7,8-tetrahydrofolyl-(gamma-L-Glu)(n) + L-glutamate + ATP = (6S)-5,6,7,8-tetrahydrofolyl-(gamma-L-Glu)(n+1) + ADP + phosphate + H(+)</text>
        <dbReference type="Rhea" id="RHEA:10580"/>
        <dbReference type="Rhea" id="RHEA-COMP:14738"/>
        <dbReference type="Rhea" id="RHEA-COMP:14740"/>
        <dbReference type="ChEBI" id="CHEBI:15378"/>
        <dbReference type="ChEBI" id="CHEBI:29985"/>
        <dbReference type="ChEBI" id="CHEBI:30616"/>
        <dbReference type="ChEBI" id="CHEBI:43474"/>
        <dbReference type="ChEBI" id="CHEBI:141005"/>
        <dbReference type="ChEBI" id="CHEBI:456216"/>
        <dbReference type="EC" id="6.3.2.17"/>
    </reaction>
</comment>
<dbReference type="GO" id="GO:0005524">
    <property type="term" value="F:ATP binding"/>
    <property type="evidence" value="ECO:0007669"/>
    <property type="project" value="UniProtKB-KW"/>
</dbReference>
<dbReference type="NCBIfam" id="TIGR01499">
    <property type="entry name" value="folC"/>
    <property type="match status" value="1"/>
</dbReference>
<keyword evidence="15" id="KW-1185">Reference proteome</keyword>
<evidence type="ECO:0000313" key="14">
    <source>
        <dbReference type="EMBL" id="OBZ83233.1"/>
    </source>
</evidence>
<accession>A0A1C7N292</accession>
<dbReference type="PANTHER" id="PTHR11136">
    <property type="entry name" value="FOLYLPOLYGLUTAMATE SYNTHASE-RELATED"/>
    <property type="match status" value="1"/>
</dbReference>
<evidence type="ECO:0000256" key="2">
    <source>
        <dbReference type="ARBA" id="ARBA00008276"/>
    </source>
</evidence>
<evidence type="ECO:0000256" key="7">
    <source>
        <dbReference type="ARBA" id="ARBA00022741"/>
    </source>
</evidence>
<dbReference type="GO" id="GO:0006730">
    <property type="term" value="P:one-carbon metabolic process"/>
    <property type="evidence" value="ECO:0007669"/>
    <property type="project" value="UniProtKB-KW"/>
</dbReference>
<dbReference type="InParanoid" id="A0A1C7N292"/>
<keyword evidence="8" id="KW-0067">ATP-binding</keyword>
<reference evidence="14 15" key="1">
    <citation type="submission" date="2016-03" db="EMBL/GenBank/DDBJ databases">
        <title>Choanephora cucurbitarum.</title>
        <authorList>
            <person name="Min B."/>
            <person name="Park H."/>
            <person name="Park J.-H."/>
            <person name="Shin H.-D."/>
            <person name="Choi I.-G."/>
        </authorList>
    </citation>
    <scope>NUCLEOTIDE SEQUENCE [LARGE SCALE GENOMIC DNA]</scope>
    <source>
        <strain evidence="14 15">KUS-F28377</strain>
    </source>
</reference>
<sequence>MSQRSFSAACCIIGDEILNGKTRDSNAYFLANYLFELGIDLKRVEVIPDDYEAIEETIRRLSNKHDLVFTSGGIGPTHDDITYAALAKTFNLPLKLDQETCERMEASSKSKFPDWSLTEERKRMATFPEPSEKVRNHNELWVPVVVVNKNVHVLPGIPRLFEGLLESLRPRFQSMLGDHAAAYHRIQIATKRNEGQIAHFLTELQEACQSKQIKIGSYPNWGEGKDGARVVVSVVGKDEVEVKAISQQLIEGIEGTKGKGSTSALTQSILHHYGQIKTGLFTSPHLVAVRERIRINGVPLSEEKFAKYSQDVWERLEATKTTVFDQDDLRQQREHPDKPIYFRYLTLVALHAFVEEKVDCAILEVGVGGEYDSTNVIEKPVVCGITALGLDHVSVLGDTIDQIAWHKAGIMKPHVPVVSFEQPPLAMDVVRKRAEEKKAPLTVLYAKDISKLDHIEIGLAGVHQKYNALTAIELCKIWLQRVRGIQFRPEEDVPEGFKKGLALVKWPGRGQQLAIEDTKYANIASNTTWYLDGAHTVESLEVCADWFKSTMAATKTAQRVLVFNCTHGRDSSRLLQVISNIQPAVQFDHVVFTTNITYREGYTTDNTNHTVSVDEASSVQQLLAKSWMEQVPGFDSGHIHVVPTIEDAVDFAVHLSNQGKTPVQVLTTGSLIMVGNTLTVLGFEPQ</sequence>
<dbReference type="STRING" id="101091.A0A1C7N292"/>
<dbReference type="Pfam" id="PF24102">
    <property type="entry name" value="FLAD1_M"/>
    <property type="match status" value="1"/>
</dbReference>
<dbReference type="InterPro" id="IPR018109">
    <property type="entry name" value="Folylpolyglutamate_synth_CS"/>
</dbReference>
<keyword evidence="5" id="KW-0436">Ligase</keyword>
<dbReference type="GO" id="GO:0004326">
    <property type="term" value="F:tetrahydrofolylpolyglutamate synthase activity"/>
    <property type="evidence" value="ECO:0007669"/>
    <property type="project" value="UniProtKB-EC"/>
</dbReference>
<dbReference type="InterPro" id="IPR036615">
    <property type="entry name" value="Mur_ligase_C_dom_sf"/>
</dbReference>
<keyword evidence="9" id="KW-0460">Magnesium</keyword>
<evidence type="ECO:0000256" key="5">
    <source>
        <dbReference type="ARBA" id="ARBA00022598"/>
    </source>
</evidence>
<dbReference type="EC" id="6.3.2.17" evidence="3"/>
<dbReference type="OrthoDB" id="5212574at2759"/>
<dbReference type="InterPro" id="IPR001453">
    <property type="entry name" value="MoaB/Mog_dom"/>
</dbReference>
<evidence type="ECO:0000256" key="11">
    <source>
        <dbReference type="ARBA" id="ARBA00030876"/>
    </source>
</evidence>
<evidence type="ECO:0000259" key="13">
    <source>
        <dbReference type="SMART" id="SM00852"/>
    </source>
</evidence>
<evidence type="ECO:0000256" key="3">
    <source>
        <dbReference type="ARBA" id="ARBA00013025"/>
    </source>
</evidence>
<keyword evidence="7" id="KW-0547">Nucleotide-binding</keyword>
<evidence type="ECO:0000256" key="10">
    <source>
        <dbReference type="ARBA" id="ARBA00030592"/>
    </source>
</evidence>
<gene>
    <name evidence="14" type="primary">MET7</name>
    <name evidence="14" type="ORF">A0J61_08718</name>
</gene>
<dbReference type="PANTHER" id="PTHR11136:SF5">
    <property type="entry name" value="FOLYLPOLYGLUTAMATE SYNTHASE, MITOCHONDRIAL"/>
    <property type="match status" value="1"/>
</dbReference>
<comment type="pathway">
    <text evidence="1">Cofactor biosynthesis; tetrahydrofolylpolyglutamate biosynthesis.</text>
</comment>
<dbReference type="InterPro" id="IPR001645">
    <property type="entry name" value="Folylpolyglutamate_synth"/>
</dbReference>
<keyword evidence="4" id="KW-0554">One-carbon metabolism</keyword>
<evidence type="ECO:0000256" key="1">
    <source>
        <dbReference type="ARBA" id="ARBA00005150"/>
    </source>
</evidence>
<comment type="similarity">
    <text evidence="2">Belongs to the folylpolyglutamate synthase family.</text>
</comment>
<dbReference type="Pfam" id="PF00994">
    <property type="entry name" value="MoCF_biosynth"/>
    <property type="match status" value="1"/>
</dbReference>